<evidence type="ECO:0000313" key="1">
    <source>
        <dbReference type="EMBL" id="GBM43329.1"/>
    </source>
</evidence>
<organism evidence="1 2">
    <name type="scientific">Araneus ventricosus</name>
    <name type="common">Orbweaver spider</name>
    <name type="synonym">Epeira ventricosa</name>
    <dbReference type="NCBI Taxonomy" id="182803"/>
    <lineage>
        <taxon>Eukaryota</taxon>
        <taxon>Metazoa</taxon>
        <taxon>Ecdysozoa</taxon>
        <taxon>Arthropoda</taxon>
        <taxon>Chelicerata</taxon>
        <taxon>Arachnida</taxon>
        <taxon>Araneae</taxon>
        <taxon>Araneomorphae</taxon>
        <taxon>Entelegynae</taxon>
        <taxon>Araneoidea</taxon>
        <taxon>Araneidae</taxon>
        <taxon>Araneus</taxon>
    </lineage>
</organism>
<reference evidence="1 2" key="1">
    <citation type="journal article" date="2019" name="Sci. Rep.">
        <title>Orb-weaving spider Araneus ventricosus genome elucidates the spidroin gene catalogue.</title>
        <authorList>
            <person name="Kono N."/>
            <person name="Nakamura H."/>
            <person name="Ohtoshi R."/>
            <person name="Moran D.A.P."/>
            <person name="Shinohara A."/>
            <person name="Yoshida Y."/>
            <person name="Fujiwara M."/>
            <person name="Mori M."/>
            <person name="Tomita M."/>
            <person name="Arakawa K."/>
        </authorList>
    </citation>
    <scope>NUCLEOTIDE SEQUENCE [LARGE SCALE GENOMIC DNA]</scope>
</reference>
<dbReference type="Proteomes" id="UP000499080">
    <property type="component" value="Unassembled WGS sequence"/>
</dbReference>
<name>A0A4Y2FSI6_ARAVE</name>
<dbReference type="EMBL" id="BGPR01001026">
    <property type="protein sequence ID" value="GBM43329.1"/>
    <property type="molecule type" value="Genomic_DNA"/>
</dbReference>
<protein>
    <submittedName>
        <fullName evidence="1">Uncharacterized protein</fullName>
    </submittedName>
</protein>
<keyword evidence="2" id="KW-1185">Reference proteome</keyword>
<comment type="caution">
    <text evidence="1">The sequence shown here is derived from an EMBL/GenBank/DDBJ whole genome shotgun (WGS) entry which is preliminary data.</text>
</comment>
<accession>A0A4Y2FSI6</accession>
<proteinExistence type="predicted"/>
<sequence>MVMVTTPTGGR</sequence>
<feature type="non-terminal residue" evidence="1">
    <location>
        <position position="11"/>
    </location>
</feature>
<gene>
    <name evidence="1" type="ORF">AVEN_96999_1</name>
</gene>
<evidence type="ECO:0000313" key="2">
    <source>
        <dbReference type="Proteomes" id="UP000499080"/>
    </source>
</evidence>